<evidence type="ECO:0000256" key="1">
    <source>
        <dbReference type="ARBA" id="ARBA00004127"/>
    </source>
</evidence>
<accession>A0A6M8B4M9</accession>
<keyword evidence="4" id="KW-0472">Membrane</keyword>
<keyword evidence="2" id="KW-0812">Transmembrane</keyword>
<dbReference type="RefSeq" id="WP_172353759.1">
    <property type="nucleotide sequence ID" value="NZ_CP053661.1"/>
</dbReference>
<dbReference type="KEGG" id="theu:HPC62_03460"/>
<comment type="subcellular location">
    <subcellularLocation>
        <location evidence="1">Endomembrane system</location>
        <topology evidence="1">Multi-pass membrane protein</topology>
    </subcellularLocation>
</comment>
<protein>
    <submittedName>
        <fullName evidence="6">DUF1232 domain-containing protein</fullName>
    </submittedName>
</protein>
<dbReference type="InterPro" id="IPR010652">
    <property type="entry name" value="DUF1232"/>
</dbReference>
<gene>
    <name evidence="6" type="ORF">HPC62_03460</name>
</gene>
<evidence type="ECO:0000313" key="6">
    <source>
        <dbReference type="EMBL" id="QKD81358.1"/>
    </source>
</evidence>
<dbReference type="AlphaFoldDB" id="A0A6M8B4M9"/>
<keyword evidence="3" id="KW-1133">Transmembrane helix</keyword>
<proteinExistence type="predicted"/>
<dbReference type="EMBL" id="CP053661">
    <property type="protein sequence ID" value="QKD81358.1"/>
    <property type="molecule type" value="Genomic_DNA"/>
</dbReference>
<evidence type="ECO:0000256" key="2">
    <source>
        <dbReference type="ARBA" id="ARBA00022692"/>
    </source>
</evidence>
<evidence type="ECO:0000256" key="3">
    <source>
        <dbReference type="ARBA" id="ARBA00022989"/>
    </source>
</evidence>
<feature type="domain" description="DUF1232" evidence="5">
    <location>
        <begin position="23"/>
        <end position="59"/>
    </location>
</feature>
<dbReference type="GO" id="GO:0012505">
    <property type="term" value="C:endomembrane system"/>
    <property type="evidence" value="ECO:0007669"/>
    <property type="project" value="UniProtKB-SubCell"/>
</dbReference>
<name>A0A6M8B4M9_9CYAN</name>
<keyword evidence="7" id="KW-1185">Reference proteome</keyword>
<evidence type="ECO:0000259" key="5">
    <source>
        <dbReference type="Pfam" id="PF06803"/>
    </source>
</evidence>
<dbReference type="Proteomes" id="UP000505210">
    <property type="component" value="Chromosome"/>
</dbReference>
<organism evidence="6 7">
    <name type="scientific">Thermoleptolyngbya sichuanensis A183</name>
    <dbReference type="NCBI Taxonomy" id="2737172"/>
    <lineage>
        <taxon>Bacteria</taxon>
        <taxon>Bacillati</taxon>
        <taxon>Cyanobacteriota</taxon>
        <taxon>Cyanophyceae</taxon>
        <taxon>Oculatellales</taxon>
        <taxon>Oculatellaceae</taxon>
        <taxon>Thermoleptolyngbya</taxon>
        <taxon>Thermoleptolyngbya sichuanensis</taxon>
    </lineage>
</organism>
<dbReference type="Pfam" id="PF06803">
    <property type="entry name" value="DUF1232"/>
    <property type="match status" value="1"/>
</dbReference>
<evidence type="ECO:0000256" key="4">
    <source>
        <dbReference type="ARBA" id="ARBA00023136"/>
    </source>
</evidence>
<sequence length="84" mass="9651">MKKFFAQPFYGLLRKLVANPKYRWWIVGASLIYLISPFDFSPDMIPFLGQIDDALLITLVATELSQAVLQYKAKRQQEPTEAEA</sequence>
<evidence type="ECO:0000313" key="7">
    <source>
        <dbReference type="Proteomes" id="UP000505210"/>
    </source>
</evidence>
<reference evidence="6 7" key="1">
    <citation type="submission" date="2020-05" db="EMBL/GenBank/DDBJ databases">
        <title>Complete genome sequence of of a novel Thermoleptolyngbya strain isolated from hot springs of Ganzi, Sichuan China.</title>
        <authorList>
            <person name="Tang J."/>
            <person name="Daroch M."/>
            <person name="Li L."/>
            <person name="Waleron K."/>
            <person name="Waleron M."/>
            <person name="Waleron M."/>
        </authorList>
    </citation>
    <scope>NUCLEOTIDE SEQUENCE [LARGE SCALE GENOMIC DNA]</scope>
    <source>
        <strain evidence="6 7">PKUAC-SCTA183</strain>
    </source>
</reference>